<accession>A0AAD7MYW9</accession>
<evidence type="ECO:0000313" key="4">
    <source>
        <dbReference type="Proteomes" id="UP001215598"/>
    </source>
</evidence>
<dbReference type="Proteomes" id="UP001215598">
    <property type="component" value="Unassembled WGS sequence"/>
</dbReference>
<evidence type="ECO:0000313" key="3">
    <source>
        <dbReference type="EMBL" id="KAJ7736852.1"/>
    </source>
</evidence>
<keyword evidence="4" id="KW-1185">Reference proteome</keyword>
<evidence type="ECO:0000256" key="2">
    <source>
        <dbReference type="SAM" id="SignalP"/>
    </source>
</evidence>
<feature type="region of interest" description="Disordered" evidence="1">
    <location>
        <begin position="136"/>
        <end position="165"/>
    </location>
</feature>
<feature type="compositionally biased region" description="Polar residues" evidence="1">
    <location>
        <begin position="144"/>
        <end position="165"/>
    </location>
</feature>
<proteinExistence type="predicted"/>
<comment type="caution">
    <text evidence="3">The sequence shown here is derived from an EMBL/GenBank/DDBJ whole genome shotgun (WGS) entry which is preliminary data.</text>
</comment>
<dbReference type="AlphaFoldDB" id="A0AAD7MYW9"/>
<name>A0AAD7MYW9_9AGAR</name>
<feature type="chain" id="PRO_5042156373" evidence="2">
    <location>
        <begin position="17"/>
        <end position="201"/>
    </location>
</feature>
<organism evidence="3 4">
    <name type="scientific">Mycena metata</name>
    <dbReference type="NCBI Taxonomy" id="1033252"/>
    <lineage>
        <taxon>Eukaryota</taxon>
        <taxon>Fungi</taxon>
        <taxon>Dikarya</taxon>
        <taxon>Basidiomycota</taxon>
        <taxon>Agaricomycotina</taxon>
        <taxon>Agaricomycetes</taxon>
        <taxon>Agaricomycetidae</taxon>
        <taxon>Agaricales</taxon>
        <taxon>Marasmiineae</taxon>
        <taxon>Mycenaceae</taxon>
        <taxon>Mycena</taxon>
    </lineage>
</organism>
<protein>
    <submittedName>
        <fullName evidence="3">Uncharacterized protein</fullName>
    </submittedName>
</protein>
<feature type="signal peptide" evidence="2">
    <location>
        <begin position="1"/>
        <end position="16"/>
    </location>
</feature>
<sequence length="201" mass="20362">MKTISILFALTAMCLGKPSSVVVRDDSNPYASMTVSVPGIYQPTSTNSAVVAAYAQTVQACGPDEDAALQKLLASGDYQSETGDTRDNITITDTAFNAWAVQQPTFSTVSLRCEGDEDNLGAVAVSVKQASESLAAQSSASGSVTTTGQSPSRAPSGTSTLTESAAASNATKSGLAGGGVVQRAQPVALIVSAAGSLAWLY</sequence>
<keyword evidence="2" id="KW-0732">Signal</keyword>
<evidence type="ECO:0000256" key="1">
    <source>
        <dbReference type="SAM" id="MobiDB-lite"/>
    </source>
</evidence>
<reference evidence="3" key="1">
    <citation type="submission" date="2023-03" db="EMBL/GenBank/DDBJ databases">
        <title>Massive genome expansion in bonnet fungi (Mycena s.s.) driven by repeated elements and novel gene families across ecological guilds.</title>
        <authorList>
            <consortium name="Lawrence Berkeley National Laboratory"/>
            <person name="Harder C.B."/>
            <person name="Miyauchi S."/>
            <person name="Viragh M."/>
            <person name="Kuo A."/>
            <person name="Thoen E."/>
            <person name="Andreopoulos B."/>
            <person name="Lu D."/>
            <person name="Skrede I."/>
            <person name="Drula E."/>
            <person name="Henrissat B."/>
            <person name="Morin E."/>
            <person name="Kohler A."/>
            <person name="Barry K."/>
            <person name="LaButti K."/>
            <person name="Morin E."/>
            <person name="Salamov A."/>
            <person name="Lipzen A."/>
            <person name="Mereny Z."/>
            <person name="Hegedus B."/>
            <person name="Baldrian P."/>
            <person name="Stursova M."/>
            <person name="Weitz H."/>
            <person name="Taylor A."/>
            <person name="Grigoriev I.V."/>
            <person name="Nagy L.G."/>
            <person name="Martin F."/>
            <person name="Kauserud H."/>
        </authorList>
    </citation>
    <scope>NUCLEOTIDE SEQUENCE</scope>
    <source>
        <strain evidence="3">CBHHK182m</strain>
    </source>
</reference>
<dbReference type="EMBL" id="JARKIB010000119">
    <property type="protein sequence ID" value="KAJ7736852.1"/>
    <property type="molecule type" value="Genomic_DNA"/>
</dbReference>
<gene>
    <name evidence="3" type="ORF">B0H16DRAFT_1891812</name>
</gene>